<evidence type="ECO:0000256" key="10">
    <source>
        <dbReference type="SAM" id="Coils"/>
    </source>
</evidence>
<keyword evidence="9" id="KW-0813">Transport</keyword>
<keyword evidence="9" id="KW-0406">Ion transport</keyword>
<evidence type="ECO:0000256" key="7">
    <source>
        <dbReference type="ARBA" id="ARBA00023136"/>
    </source>
</evidence>
<feature type="coiled-coil region" evidence="10">
    <location>
        <begin position="111"/>
        <end position="138"/>
    </location>
</feature>
<evidence type="ECO:0000256" key="6">
    <source>
        <dbReference type="ARBA" id="ARBA00022989"/>
    </source>
</evidence>
<dbReference type="InterPro" id="IPR008217">
    <property type="entry name" value="Ccc1_fam"/>
</dbReference>
<comment type="similarity">
    <text evidence="2 9">Belongs to the CCC1 family.</text>
</comment>
<keyword evidence="10" id="KW-0175">Coiled coil</keyword>
<dbReference type="STRING" id="57577.A0A2K3NGY4"/>
<dbReference type="CDD" id="cd02436">
    <property type="entry name" value="Nodulin-21"/>
    <property type="match status" value="1"/>
</dbReference>
<dbReference type="OrthoDB" id="73465at2759"/>
<evidence type="ECO:0000313" key="12">
    <source>
        <dbReference type="Proteomes" id="UP000236291"/>
    </source>
</evidence>
<feature type="transmembrane region" description="Helical" evidence="9">
    <location>
        <begin position="148"/>
        <end position="172"/>
    </location>
</feature>
<feature type="transmembrane region" description="Helical" evidence="9">
    <location>
        <begin position="55"/>
        <end position="77"/>
    </location>
</feature>
<feature type="transmembrane region" description="Helical" evidence="9">
    <location>
        <begin position="84"/>
        <end position="104"/>
    </location>
</feature>
<dbReference type="GO" id="GO:0140315">
    <property type="term" value="F:iron ion sequestering activity"/>
    <property type="evidence" value="ECO:0007669"/>
    <property type="project" value="UniProtKB-UniRule"/>
</dbReference>
<proteinExistence type="inferred from homology"/>
<reference evidence="11 12" key="2">
    <citation type="journal article" date="2017" name="Front. Plant Sci.">
        <title>Gene Classification and Mining of Molecular Markers Useful in Red Clover (Trifolium pratense) Breeding.</title>
        <authorList>
            <person name="Istvanek J."/>
            <person name="Dluhosova J."/>
            <person name="Dluhos P."/>
            <person name="Patkova L."/>
            <person name="Nedelnik J."/>
            <person name="Repkova J."/>
        </authorList>
    </citation>
    <scope>NUCLEOTIDE SEQUENCE [LARGE SCALE GENOMIC DNA]</scope>
    <source>
        <strain evidence="12">cv. Tatra</strain>
        <tissue evidence="11">Young leaves</tissue>
    </source>
</reference>
<keyword evidence="6 9" id="KW-1133">Transmembrane helix</keyword>
<keyword evidence="4 9" id="KW-0926">Vacuole</keyword>
<evidence type="ECO:0000256" key="3">
    <source>
        <dbReference type="ARBA" id="ARBA00022496"/>
    </source>
</evidence>
<name>A0A2K3NGY4_TRIPR</name>
<dbReference type="GO" id="GO:0005384">
    <property type="term" value="F:manganese ion transmembrane transporter activity"/>
    <property type="evidence" value="ECO:0007669"/>
    <property type="project" value="InterPro"/>
</dbReference>
<dbReference type="GO" id="GO:0005381">
    <property type="term" value="F:iron ion transmembrane transporter activity"/>
    <property type="evidence" value="ECO:0007669"/>
    <property type="project" value="UniProtKB-UniRule"/>
</dbReference>
<comment type="caution">
    <text evidence="11">The sequence shown here is derived from an EMBL/GenBank/DDBJ whole genome shotgun (WGS) entry which is preliminary data.</text>
</comment>
<dbReference type="GO" id="GO:0030026">
    <property type="term" value="P:intracellular manganese ion homeostasis"/>
    <property type="evidence" value="ECO:0007669"/>
    <property type="project" value="InterPro"/>
</dbReference>
<keyword evidence="3" id="KW-0410">Iron transport</keyword>
<evidence type="ECO:0000256" key="1">
    <source>
        <dbReference type="ARBA" id="ARBA00004128"/>
    </source>
</evidence>
<feature type="transmembrane region" description="Helical" evidence="9">
    <location>
        <begin position="212"/>
        <end position="231"/>
    </location>
</feature>
<feature type="transmembrane region" description="Helical" evidence="9">
    <location>
        <begin position="179"/>
        <end position="200"/>
    </location>
</feature>
<comment type="catalytic activity">
    <reaction evidence="8">
        <text>Fe(2+)(in) = Fe(2+)(out)</text>
        <dbReference type="Rhea" id="RHEA:28486"/>
        <dbReference type="ChEBI" id="CHEBI:29033"/>
    </reaction>
    <physiologicalReaction direction="left-to-right" evidence="8">
        <dbReference type="Rhea" id="RHEA:28487"/>
    </physiologicalReaction>
</comment>
<evidence type="ECO:0000256" key="5">
    <source>
        <dbReference type="ARBA" id="ARBA00022692"/>
    </source>
</evidence>
<protein>
    <recommendedName>
        <fullName evidence="9">Vacuolar iron transporter</fullName>
    </recommendedName>
</protein>
<dbReference type="Proteomes" id="UP000236291">
    <property type="component" value="Unassembled WGS sequence"/>
</dbReference>
<keyword evidence="3" id="KW-0408">Iron</keyword>
<sequence length="235" mass="24851">MASQLGARTNGISPNNFQIEIPIHANSTTIIDKKQNQSVDENESNNIDYSQRAQWLRAAMLGANDGLITVASLMIGIGAIKEDISVMILAGFAGLVAGACSMAIGEFVSVYTQYDIEMAQIKRERELANNNNNDEEESSGNEKLPNPFQAAIASALAFSVGALMPLLAAAFIKNHKVRMGVVAAVVSFALLVFGSVGALIGKTPVMKSCVRVLIGGWMAMAITFGVTKLIGTTGI</sequence>
<dbReference type="AlphaFoldDB" id="A0A2K3NGY4"/>
<evidence type="ECO:0000256" key="8">
    <source>
        <dbReference type="ARBA" id="ARBA00044464"/>
    </source>
</evidence>
<dbReference type="PANTHER" id="PTHR31851">
    <property type="entry name" value="FE(2+)/MN(2+) TRANSPORTER PCL1"/>
    <property type="match status" value="1"/>
</dbReference>
<accession>A0A2K3NGY4</accession>
<comment type="function">
    <text evidence="9">Vacuolar Fe(2+) uptake transporter.</text>
</comment>
<evidence type="ECO:0000313" key="11">
    <source>
        <dbReference type="EMBL" id="PNY02301.1"/>
    </source>
</evidence>
<comment type="subcellular location">
    <subcellularLocation>
        <location evidence="1 9">Vacuole membrane</location>
        <topology evidence="1 9">Multi-pass membrane protein</topology>
    </subcellularLocation>
</comment>
<reference evidence="11 12" key="1">
    <citation type="journal article" date="2014" name="Am. J. Bot.">
        <title>Genome assembly and annotation for red clover (Trifolium pratense; Fabaceae).</title>
        <authorList>
            <person name="Istvanek J."/>
            <person name="Jaros M."/>
            <person name="Krenek A."/>
            <person name="Repkova J."/>
        </authorList>
    </citation>
    <scope>NUCLEOTIDE SEQUENCE [LARGE SCALE GENOMIC DNA]</scope>
    <source>
        <strain evidence="12">cv. Tatra</strain>
        <tissue evidence="11">Young leaves</tissue>
    </source>
</reference>
<evidence type="ECO:0000256" key="2">
    <source>
        <dbReference type="ARBA" id="ARBA00007049"/>
    </source>
</evidence>
<keyword evidence="7 9" id="KW-0472">Membrane</keyword>
<dbReference type="Pfam" id="PF01988">
    <property type="entry name" value="VIT1"/>
    <property type="match status" value="2"/>
</dbReference>
<evidence type="ECO:0000256" key="9">
    <source>
        <dbReference type="RuleBase" id="RU369115"/>
    </source>
</evidence>
<organism evidence="11 12">
    <name type="scientific">Trifolium pratense</name>
    <name type="common">Red clover</name>
    <dbReference type="NCBI Taxonomy" id="57577"/>
    <lineage>
        <taxon>Eukaryota</taxon>
        <taxon>Viridiplantae</taxon>
        <taxon>Streptophyta</taxon>
        <taxon>Embryophyta</taxon>
        <taxon>Tracheophyta</taxon>
        <taxon>Spermatophyta</taxon>
        <taxon>Magnoliopsida</taxon>
        <taxon>eudicotyledons</taxon>
        <taxon>Gunneridae</taxon>
        <taxon>Pentapetalae</taxon>
        <taxon>rosids</taxon>
        <taxon>fabids</taxon>
        <taxon>Fabales</taxon>
        <taxon>Fabaceae</taxon>
        <taxon>Papilionoideae</taxon>
        <taxon>50 kb inversion clade</taxon>
        <taxon>NPAAA clade</taxon>
        <taxon>Hologalegina</taxon>
        <taxon>IRL clade</taxon>
        <taxon>Trifolieae</taxon>
        <taxon>Trifolium</taxon>
    </lineage>
</organism>
<keyword evidence="5 9" id="KW-0812">Transmembrane</keyword>
<dbReference type="GO" id="GO:0005774">
    <property type="term" value="C:vacuolar membrane"/>
    <property type="evidence" value="ECO:0007669"/>
    <property type="project" value="UniProtKB-SubCell"/>
</dbReference>
<gene>
    <name evidence="11" type="ORF">L195_g025606</name>
</gene>
<dbReference type="EMBL" id="ASHM01021166">
    <property type="protein sequence ID" value="PNY02301.1"/>
    <property type="molecule type" value="Genomic_DNA"/>
</dbReference>
<evidence type="ECO:0000256" key="4">
    <source>
        <dbReference type="ARBA" id="ARBA00022554"/>
    </source>
</evidence>